<evidence type="ECO:0000256" key="11">
    <source>
        <dbReference type="ARBA" id="ARBA00078967"/>
    </source>
</evidence>
<keyword evidence="3" id="KW-0597">Phosphoprotein</keyword>
<accession>A0A8J6GQE0</accession>
<dbReference type="Pfam" id="PF02671">
    <property type="entry name" value="PAH"/>
    <property type="match status" value="2"/>
</dbReference>
<dbReference type="PROSITE" id="PS50090">
    <property type="entry name" value="MYB_LIKE"/>
    <property type="match status" value="1"/>
</dbReference>
<feature type="compositionally biased region" description="Polar residues" evidence="13">
    <location>
        <begin position="1350"/>
        <end position="1364"/>
    </location>
</feature>
<dbReference type="InterPro" id="IPR049257">
    <property type="entry name" value="Gon4l/CASP8AP2_myb-like"/>
</dbReference>
<keyword evidence="6" id="KW-0804">Transcription</keyword>
<dbReference type="GO" id="GO:0005634">
    <property type="term" value="C:nucleus"/>
    <property type="evidence" value="ECO:0007669"/>
    <property type="project" value="UniProtKB-SubCell"/>
</dbReference>
<feature type="region of interest" description="Disordered" evidence="13">
    <location>
        <begin position="392"/>
        <end position="413"/>
    </location>
</feature>
<gene>
    <name evidence="15" type="ORF">LTLLF_131725</name>
</gene>
<dbReference type="PROSITE" id="PS51477">
    <property type="entry name" value="PAH"/>
    <property type="match status" value="1"/>
</dbReference>
<evidence type="ECO:0000313" key="15">
    <source>
        <dbReference type="EMBL" id="KAH0515249.1"/>
    </source>
</evidence>
<feature type="region of interest" description="Disordered" evidence="13">
    <location>
        <begin position="192"/>
        <end position="218"/>
    </location>
</feature>
<evidence type="ECO:0000256" key="4">
    <source>
        <dbReference type="ARBA" id="ARBA00022737"/>
    </source>
</evidence>
<feature type="compositionally biased region" description="Acidic residues" evidence="13">
    <location>
        <begin position="1696"/>
        <end position="1706"/>
    </location>
</feature>
<keyword evidence="5" id="KW-0805">Transcription regulation</keyword>
<feature type="region of interest" description="Disordered" evidence="13">
    <location>
        <begin position="1591"/>
        <end position="1620"/>
    </location>
</feature>
<dbReference type="PANTHER" id="PTHR16088">
    <property type="entry name" value="YY1 ASSOCIATED PROTEIN-RELATED"/>
    <property type="match status" value="1"/>
</dbReference>
<dbReference type="Gene3D" id="1.10.10.60">
    <property type="entry name" value="Homeodomain-like"/>
    <property type="match status" value="1"/>
</dbReference>
<feature type="compositionally biased region" description="Basic residues" evidence="13">
    <location>
        <begin position="1366"/>
        <end position="1380"/>
    </location>
</feature>
<proteinExistence type="predicted"/>
<evidence type="ECO:0000256" key="2">
    <source>
        <dbReference type="ARBA" id="ARBA00022491"/>
    </source>
</evidence>
<comment type="function">
    <text evidence="8">Has transcriptional repressor activity, probably as part of a complex with YY1, SIN3A and HDAC1. Required for B cell lymphopoiesis.</text>
</comment>
<feature type="region of interest" description="Disordered" evidence="13">
    <location>
        <begin position="1"/>
        <end position="20"/>
    </location>
</feature>
<reference evidence="15" key="1">
    <citation type="submission" date="2020-03" db="EMBL/GenBank/DDBJ databases">
        <title>Studies in the Genomics of Life Span.</title>
        <authorList>
            <person name="Glass D."/>
        </authorList>
    </citation>
    <scope>NUCLEOTIDE SEQUENCE</scope>
    <source>
        <strain evidence="15">LTLLF</strain>
        <tissue evidence="15">Muscle</tissue>
    </source>
</reference>
<dbReference type="Gene3D" id="1.20.1160.11">
    <property type="entry name" value="Paired amphipathic helix"/>
    <property type="match status" value="1"/>
</dbReference>
<dbReference type="GO" id="GO:0006355">
    <property type="term" value="P:regulation of DNA-templated transcription"/>
    <property type="evidence" value="ECO:0007669"/>
    <property type="project" value="InterPro"/>
</dbReference>
<protein>
    <recommendedName>
        <fullName evidence="10">GON-4-like protein</fullName>
    </recommendedName>
    <alternativeName>
        <fullName evidence="11">GON-4 homolog</fullName>
    </alternativeName>
</protein>
<comment type="subunit">
    <text evidence="9">Found in a complex with YY1, SIN3A and HDAC1.</text>
</comment>
<feature type="compositionally biased region" description="Acidic residues" evidence="13">
    <location>
        <begin position="1235"/>
        <end position="1255"/>
    </location>
</feature>
<comment type="caution">
    <text evidence="15">The sequence shown here is derived from an EMBL/GenBank/DDBJ whole genome shotgun (WGS) entry which is preliminary data.</text>
</comment>
<feature type="compositionally biased region" description="Polar residues" evidence="13">
    <location>
        <begin position="1675"/>
        <end position="1684"/>
    </location>
</feature>
<feature type="region of interest" description="Disordered" evidence="13">
    <location>
        <begin position="55"/>
        <end position="93"/>
    </location>
</feature>
<dbReference type="InterPro" id="IPR036600">
    <property type="entry name" value="PAH_sf"/>
</dbReference>
<evidence type="ECO:0000256" key="6">
    <source>
        <dbReference type="ARBA" id="ARBA00023163"/>
    </source>
</evidence>
<dbReference type="InterPro" id="IPR009057">
    <property type="entry name" value="Homeodomain-like_sf"/>
</dbReference>
<sequence length="1867" mass="207897">MVAAGHVVAGSERALGAASPRQKWLLVPEQRPERRWWWRQATWRQTVGPRQRRLLVEEQESEESDQRKKTKKGTKRKRDGKSQEQGTMAHDLKLDDMLDRTLEDGAKQHNLTAVNVRNILHEVITNEHVVAMMKAAISETEDMPLFEPKMTRSKLKEVVEKGVVIPTWNISPIKKASEIKQPPQFVDIHLEEDDSSDEEYQPDEEEEDETAEEVEKVPTPALRHISAEVVPMGPPPPPKPKQTRDSAFMEKLNAVDEELASSPVCMDSFQPMEDSLIAFRTRSKMPLKDVPLGQLEAELEAPDITPDMYDPNTADDEDWKVWLGGLLNDDVENEDEADDDDDPEYNFLEDLDEPDTEDFRTDRAVRITKKEVNGLMEELFETFQDEMGFSNMEEDGPEEEERVSESRPNFNTPQTLRFEEPLANLLNERHRTVKELLEQLKMKKSSSRPQPEVEKLKPQTETVHQTLVLDPAQRSRLQQQMQQARLFSHVQLLTQIYLLTTSNPNLSSEASTTRVFLKELGTFAENSVALHQQFNPQFQTLFQPCNWMGAMQLIEDFTHVSLDCSPQKTVKKTDSEFPCLPKQVAWILATNKVFMYPELLPICSLKANNPRDKIIFTKAEDNLLALGLKHFEGTEFPKPLISKYLVTCKTAHQLTVRIKNLNQNRAPNNVIKFYKKTKQLPVLVRCCEEIQPHQWKPPIEKEEHRLPFWLKASLQSIQDELRNIAEGAAEGANVTTATESGTDQHLEKAGPEVGSATRYPLLMPKGVVLKLKPGSKRFSRKAWRQKRPLVQKPLLIQPSPCVQPVFNPGKISTWPTQSKIPPSNRVVQIPHLMQPNTVLQTLPGFPPVGVSGEDTFVSPAAQPAVPSGPEARTSFPLSESQPSLPSCSAPKIMLPSLAPSKFRKPYVRRKPTRRKVAKVSPCVKPAPIIHSTPVIFTVPAATVKVVGLASGCNVIQPVSAAVAPNPQTIPITTLLVNPSFPCPLTQPLVASSISPLIVSGNPLTLPVPSIPEDKAQANLGIADGKNAPQNSESTLKPQELTPLCTAVFSKEEPRPWRLSSSPESQGTSSESSAHGWTGVKIEQVGQALEPLSPSLQESLNCAPKGLEEMVKIEAEDCVEEISVNFPGEKVKEERSVEADSGCPQEKLSSALEMRKDTVLQEETQPAKSLSVSQDPPHEGCTSGVGSKGLPKSTQSSMEQDMILSSPPGKPEDSASAEGQSVETPAGPDTGGEKDGPEEEEEEDFDDLTQDEEDELSSASEESVLSVPELQETMEKLTWLASERSMSQEGESEEENSQEENSEPEEEEEEEAEGMEALQKEDEVNDGAVGDAAEKPPSTLALPKTAPEVETSITPPGDNTKTAGKSRSGHRARNKRGSRARASKDTAKLLLLYDEDILDRDPLREQKDLAFAQAYLTRVREALQHIPGKYEDFLQVIYEFESSTQRQTAVDLYKSLQTLLQDWPQLLKDFAAFLLPEQALSCGLFEEQQAFEKSRRFLRQLEICFAENPSQHQKIIKVLQGCADCLPQDTTELKTQMWQLLKGHDHLQDEFSIFFDHLRPAASRMGDFEEINWTEEKEYEFDGFEEVILPDVEEEEEPAKVSTASKSKRRKEIGVQNHDKETDWPEVAKDCSCSCHEGGPDSKLKKSKRRNCHCSSKVCDSKSYKSKEPLELVGSSPLQEASSMPATKEGGQGKDMLEEEALEEQESIDVTQIRTGRTTRRGETPTPGVGASEITPKAASGVIAEDSGTQGKGPEGGLPKASEATVCANNSKVSSTGEKVVLWTREADRVILTMCQEQGAQPHTFSSISRQLGNKTPVEVSHRFRELMQLFHTACEASSEDEDDATSTSNADQLSDHGDLLSEEELDE</sequence>
<feature type="region of interest" description="Disordered" evidence="13">
    <location>
        <begin position="1132"/>
        <end position="1381"/>
    </location>
</feature>
<dbReference type="InterPro" id="IPR052435">
    <property type="entry name" value="YY1-Transcr_Regul"/>
</dbReference>
<dbReference type="Pfam" id="PF21227">
    <property type="entry name" value="Myb_DNA-binding_7"/>
    <property type="match status" value="1"/>
</dbReference>
<dbReference type="InterPro" id="IPR003822">
    <property type="entry name" value="PAH"/>
</dbReference>
<keyword evidence="7 12" id="KW-0539">Nucleus</keyword>
<dbReference type="EMBL" id="JAATJU010020959">
    <property type="protein sequence ID" value="KAH0515249.1"/>
    <property type="molecule type" value="Genomic_DNA"/>
</dbReference>
<feature type="compositionally biased region" description="Polar residues" evidence="13">
    <location>
        <begin position="1160"/>
        <end position="1173"/>
    </location>
</feature>
<dbReference type="InterPro" id="IPR001005">
    <property type="entry name" value="SANT/Myb"/>
</dbReference>
<feature type="compositionally biased region" description="Basic residues" evidence="13">
    <location>
        <begin position="68"/>
        <end position="79"/>
    </location>
</feature>
<dbReference type="FunFam" id="1.20.1160.11:FF:000006">
    <property type="entry name" value="GON-4-like protein isoform X1"/>
    <property type="match status" value="1"/>
</dbReference>
<feature type="compositionally biased region" description="Acidic residues" evidence="13">
    <location>
        <begin position="330"/>
        <end position="356"/>
    </location>
</feature>
<dbReference type="SUPFAM" id="SSF46689">
    <property type="entry name" value="Homeodomain-like"/>
    <property type="match status" value="1"/>
</dbReference>
<feature type="compositionally biased region" description="Acidic residues" evidence="13">
    <location>
        <begin position="1289"/>
        <end position="1313"/>
    </location>
</feature>
<dbReference type="GO" id="GO:0003712">
    <property type="term" value="F:transcription coregulator activity"/>
    <property type="evidence" value="ECO:0007669"/>
    <property type="project" value="TreeGrafter"/>
</dbReference>
<evidence type="ECO:0000256" key="3">
    <source>
        <dbReference type="ARBA" id="ARBA00022553"/>
    </source>
</evidence>
<feature type="region of interest" description="Disordered" evidence="13">
    <location>
        <begin position="861"/>
        <end position="880"/>
    </location>
</feature>
<dbReference type="CDD" id="cd12202">
    <property type="entry name" value="CASP8AP2"/>
    <property type="match status" value="1"/>
</dbReference>
<feature type="compositionally biased region" description="Low complexity" evidence="13">
    <location>
        <begin position="1256"/>
        <end position="1270"/>
    </location>
</feature>
<evidence type="ECO:0000256" key="10">
    <source>
        <dbReference type="ARBA" id="ARBA00072086"/>
    </source>
</evidence>
<keyword evidence="2" id="KW-0678">Repressor</keyword>
<evidence type="ECO:0000256" key="7">
    <source>
        <dbReference type="ARBA" id="ARBA00023242"/>
    </source>
</evidence>
<evidence type="ECO:0000259" key="14">
    <source>
        <dbReference type="PROSITE" id="PS50090"/>
    </source>
</evidence>
<dbReference type="SUPFAM" id="SSF47762">
    <property type="entry name" value="PAH2 domain"/>
    <property type="match status" value="2"/>
</dbReference>
<evidence type="ECO:0000313" key="16">
    <source>
        <dbReference type="Proteomes" id="UP000710432"/>
    </source>
</evidence>
<evidence type="ECO:0000256" key="9">
    <source>
        <dbReference type="ARBA" id="ARBA00064584"/>
    </source>
</evidence>
<evidence type="ECO:0000256" key="1">
    <source>
        <dbReference type="ARBA" id="ARBA00004123"/>
    </source>
</evidence>
<feature type="region of interest" description="Disordered" evidence="13">
    <location>
        <begin position="1051"/>
        <end position="1076"/>
    </location>
</feature>
<evidence type="ECO:0000256" key="8">
    <source>
        <dbReference type="ARBA" id="ARBA00058628"/>
    </source>
</evidence>
<feature type="region of interest" description="Disordered" evidence="13">
    <location>
        <begin position="330"/>
        <end position="358"/>
    </location>
</feature>
<evidence type="ECO:0000256" key="5">
    <source>
        <dbReference type="ARBA" id="ARBA00023015"/>
    </source>
</evidence>
<feature type="compositionally biased region" description="Acidic residues" evidence="13">
    <location>
        <begin position="192"/>
        <end position="212"/>
    </location>
</feature>
<name>A0A8J6GQE0_MICOH</name>
<dbReference type="PANTHER" id="PTHR16088:SF3">
    <property type="entry name" value="GON-4-LIKE PROTEIN"/>
    <property type="match status" value="1"/>
</dbReference>
<comment type="subcellular location">
    <subcellularLocation>
        <location evidence="1 12">Nucleus</location>
    </subcellularLocation>
</comment>
<evidence type="ECO:0000256" key="12">
    <source>
        <dbReference type="PROSITE-ProRule" id="PRU00810"/>
    </source>
</evidence>
<feature type="compositionally biased region" description="Acidic residues" evidence="13">
    <location>
        <begin position="392"/>
        <end position="402"/>
    </location>
</feature>
<feature type="compositionally biased region" description="Low complexity" evidence="13">
    <location>
        <begin position="1059"/>
        <end position="1072"/>
    </location>
</feature>
<evidence type="ECO:0000256" key="13">
    <source>
        <dbReference type="SAM" id="MobiDB-lite"/>
    </source>
</evidence>
<keyword evidence="4" id="KW-0677">Repeat</keyword>
<organism evidence="15 16">
    <name type="scientific">Microtus ochrogaster</name>
    <name type="common">Prairie vole</name>
    <dbReference type="NCBI Taxonomy" id="79684"/>
    <lineage>
        <taxon>Eukaryota</taxon>
        <taxon>Metazoa</taxon>
        <taxon>Chordata</taxon>
        <taxon>Craniata</taxon>
        <taxon>Vertebrata</taxon>
        <taxon>Euteleostomi</taxon>
        <taxon>Mammalia</taxon>
        <taxon>Eutheria</taxon>
        <taxon>Euarchontoglires</taxon>
        <taxon>Glires</taxon>
        <taxon>Rodentia</taxon>
        <taxon>Myomorpha</taxon>
        <taxon>Muroidea</taxon>
        <taxon>Cricetidae</taxon>
        <taxon>Arvicolinae</taxon>
        <taxon>Microtus</taxon>
    </lineage>
</organism>
<dbReference type="Proteomes" id="UP000710432">
    <property type="component" value="Unassembled WGS sequence"/>
</dbReference>
<dbReference type="FunFam" id="1.10.10.60:FF:000191">
    <property type="entry name" value="GON-4-like protein isoform X1"/>
    <property type="match status" value="1"/>
</dbReference>
<feature type="region of interest" description="Disordered" evidence="13">
    <location>
        <begin position="1834"/>
        <end position="1867"/>
    </location>
</feature>
<feature type="region of interest" description="Disordered" evidence="13">
    <location>
        <begin position="1667"/>
        <end position="1761"/>
    </location>
</feature>
<feature type="domain" description="Myb-like" evidence="14">
    <location>
        <begin position="1782"/>
        <end position="1827"/>
    </location>
</feature>